<gene>
    <name evidence="1" type="ORF">VT52_002000</name>
</gene>
<dbReference type="Pfam" id="PF05834">
    <property type="entry name" value="Lycopene_cycl"/>
    <property type="match status" value="1"/>
</dbReference>
<dbReference type="OrthoDB" id="24355at2"/>
<dbReference type="AlphaFoldDB" id="A0A1J4Q7N7"/>
<dbReference type="SUPFAM" id="SSF51905">
    <property type="entry name" value="FAD/NAD(P)-binding domain"/>
    <property type="match status" value="1"/>
</dbReference>
<proteinExistence type="predicted"/>
<reference evidence="1" key="1">
    <citation type="submission" date="2016-10" db="EMBL/GenBank/DDBJ databases">
        <title>Genome sequence of Streptomyces malaysiense MUSC 136.</title>
        <authorList>
            <person name="Lee L.-H."/>
            <person name="Ser H.-L."/>
        </authorList>
    </citation>
    <scope>NUCLEOTIDE SEQUENCE [LARGE SCALE GENOMIC DNA]</scope>
    <source>
        <strain evidence="1">MUSC 136</strain>
    </source>
</reference>
<evidence type="ECO:0000313" key="2">
    <source>
        <dbReference type="Proteomes" id="UP000034838"/>
    </source>
</evidence>
<name>A0A1J4Q7N7_9ACTN</name>
<evidence type="ECO:0000313" key="1">
    <source>
        <dbReference type="EMBL" id="OIK29251.1"/>
    </source>
</evidence>
<protein>
    <submittedName>
        <fullName evidence="1">Lycopene cyclase</fullName>
    </submittedName>
</protein>
<accession>A0A1J4Q7N7</accession>
<keyword evidence="2" id="KW-1185">Reference proteome</keyword>
<organism evidence="1 2">
    <name type="scientific">Streptomyces malaysiense</name>
    <dbReference type="NCBI Taxonomy" id="1428626"/>
    <lineage>
        <taxon>Bacteria</taxon>
        <taxon>Bacillati</taxon>
        <taxon>Actinomycetota</taxon>
        <taxon>Actinomycetes</taxon>
        <taxon>Kitasatosporales</taxon>
        <taxon>Streptomycetaceae</taxon>
        <taxon>Streptomyces</taxon>
    </lineage>
</organism>
<dbReference type="InterPro" id="IPR036188">
    <property type="entry name" value="FAD/NAD-bd_sf"/>
</dbReference>
<dbReference type="Gene3D" id="3.50.50.60">
    <property type="entry name" value="FAD/NAD(P)-binding domain"/>
    <property type="match status" value="1"/>
</dbReference>
<sequence>MHEADVAIIGAGAAGLSLAHRLSCPAPGARGPSVVLLDAPPGPLRPPRRTWCFWEAGRGRYDAAVTRSWHRLRVHRPTGEPGEHDISPLRYKMIRSDDFESLVDHDLARGDRVRRLERTVESVEQLPRGARIHTRTAAGNPGFVQARWVFDSRPLDSLPAARTTLLQHFRGWFVRTGSPAFDPDRVEFMDFRTPQPARGLSFGYVLPTGPHQALVEYTEFSPAVLSPDAYDTALGHYTEAVLGLEDVEVTGTETGVIPMTDARFARQTGESVFRIGAAGGATRPSTGYTFAGVQRQTAAVAAALRRGRRPVPPLPHPARSRAMDGVLLHALDSGLVDGADFFSRLFTRVPMSRLLRFLDGGTRLHEDVAIGLRTPVLPMLRAAAELPLLTRRPFPGP</sequence>
<dbReference type="Proteomes" id="UP000034838">
    <property type="component" value="Unassembled WGS sequence"/>
</dbReference>
<dbReference type="RefSeq" id="WP_046416890.1">
    <property type="nucleotide sequence ID" value="NZ_LBDA02000004.1"/>
</dbReference>
<comment type="caution">
    <text evidence="1">The sequence shown here is derived from an EMBL/GenBank/DDBJ whole genome shotgun (WGS) entry which is preliminary data.</text>
</comment>
<dbReference type="EMBL" id="LBDA02000004">
    <property type="protein sequence ID" value="OIK29251.1"/>
    <property type="molecule type" value="Genomic_DNA"/>
</dbReference>